<dbReference type="PROSITE" id="PS50006">
    <property type="entry name" value="FHA_DOMAIN"/>
    <property type="match status" value="1"/>
</dbReference>
<feature type="domain" description="FHA" evidence="3">
    <location>
        <begin position="79"/>
        <end position="128"/>
    </location>
</feature>
<dbReference type="Gene3D" id="2.60.200.20">
    <property type="match status" value="1"/>
</dbReference>
<evidence type="ECO:0000259" key="3">
    <source>
        <dbReference type="PROSITE" id="PS50006"/>
    </source>
</evidence>
<accession>A0A1H4QYK8</accession>
<dbReference type="RefSeq" id="WP_066215548.1">
    <property type="nucleotide sequence ID" value="NZ_CP049819.1"/>
</dbReference>
<dbReference type="InterPro" id="IPR000253">
    <property type="entry name" value="FHA_dom"/>
</dbReference>
<dbReference type="SMART" id="SM00240">
    <property type="entry name" value="FHA"/>
    <property type="match status" value="1"/>
</dbReference>
<sequence length="159" mass="17056">MSEQPSVPVEPADEAAFEGESTDTTSVYLPVLSDVVPADPKLGPEDIASIAALPHGSALLIAHHGPNAGARFLLDTDRVTVGRHPDAEIFLDDVTVSRKHAEFVRTPAGYELVDTGSLNGSYVNHDRVDRVLLKSGVEVQIGKFRLNYYPSPARPAGQD</sequence>
<dbReference type="Pfam" id="PF00498">
    <property type="entry name" value="FHA"/>
    <property type="match status" value="1"/>
</dbReference>
<keyword evidence="1" id="KW-0597">Phosphoprotein</keyword>
<dbReference type="Proteomes" id="UP000182652">
    <property type="component" value="Unassembled WGS sequence"/>
</dbReference>
<protein>
    <submittedName>
        <fullName evidence="4">FHA domain-containing protein</fullName>
    </submittedName>
</protein>
<feature type="region of interest" description="Disordered" evidence="2">
    <location>
        <begin position="1"/>
        <end position="23"/>
    </location>
</feature>
<dbReference type="AlphaFoldDB" id="A0A1H4QYK8"/>
<evidence type="ECO:0000313" key="5">
    <source>
        <dbReference type="Proteomes" id="UP000182652"/>
    </source>
</evidence>
<dbReference type="SUPFAM" id="SSF49879">
    <property type="entry name" value="SMAD/FHA domain"/>
    <property type="match status" value="1"/>
</dbReference>
<dbReference type="EMBL" id="FNSN01000003">
    <property type="protein sequence ID" value="SEC24685.1"/>
    <property type="molecule type" value="Genomic_DNA"/>
</dbReference>
<gene>
    <name evidence="4" type="ORF">SAMN04489745_2421</name>
</gene>
<evidence type="ECO:0000313" key="4">
    <source>
        <dbReference type="EMBL" id="SEC24685.1"/>
    </source>
</evidence>
<reference evidence="4 5" key="1">
    <citation type="submission" date="2016-10" db="EMBL/GenBank/DDBJ databases">
        <authorList>
            <person name="de Groot N.N."/>
        </authorList>
    </citation>
    <scope>NUCLEOTIDE SEQUENCE [LARGE SCALE GENOMIC DNA]</scope>
    <source>
        <strain evidence="4 5">DSM 10495</strain>
    </source>
</reference>
<dbReference type="InterPro" id="IPR008984">
    <property type="entry name" value="SMAD_FHA_dom_sf"/>
</dbReference>
<name>A0A1H4QYK8_9MICC</name>
<dbReference type="STRING" id="156980.SAMN04489745_2421"/>
<evidence type="ECO:0000256" key="1">
    <source>
        <dbReference type="ARBA" id="ARBA00022553"/>
    </source>
</evidence>
<dbReference type="OrthoDB" id="9815925at2"/>
<organism evidence="4 5">
    <name type="scientific">Arthrobacter woluwensis</name>
    <dbReference type="NCBI Taxonomy" id="156980"/>
    <lineage>
        <taxon>Bacteria</taxon>
        <taxon>Bacillati</taxon>
        <taxon>Actinomycetota</taxon>
        <taxon>Actinomycetes</taxon>
        <taxon>Micrococcales</taxon>
        <taxon>Micrococcaceae</taxon>
        <taxon>Arthrobacter</taxon>
    </lineage>
</organism>
<feature type="compositionally biased region" description="Acidic residues" evidence="2">
    <location>
        <begin position="11"/>
        <end position="21"/>
    </location>
</feature>
<proteinExistence type="predicted"/>
<keyword evidence="5" id="KW-1185">Reference proteome</keyword>
<evidence type="ECO:0000256" key="2">
    <source>
        <dbReference type="SAM" id="MobiDB-lite"/>
    </source>
</evidence>